<dbReference type="InterPro" id="IPR024370">
    <property type="entry name" value="PBP_domain"/>
</dbReference>
<dbReference type="PROSITE" id="PS51257">
    <property type="entry name" value="PROKAR_LIPOPROTEIN"/>
    <property type="match status" value="1"/>
</dbReference>
<keyword evidence="2 4" id="KW-0813">Transport</keyword>
<protein>
    <recommendedName>
        <fullName evidence="4">Phosphate-binding protein</fullName>
    </recommendedName>
</protein>
<feature type="domain" description="PBP" evidence="6">
    <location>
        <begin position="40"/>
        <end position="280"/>
    </location>
</feature>
<dbReference type="NCBIfam" id="TIGR00975">
    <property type="entry name" value="3a0107s03"/>
    <property type="match status" value="1"/>
</dbReference>
<dbReference type="RefSeq" id="WP_220377126.1">
    <property type="nucleotide sequence ID" value="NZ_QRDZ01000013.1"/>
</dbReference>
<dbReference type="PIRSF" id="PIRSF002756">
    <property type="entry name" value="PstS"/>
    <property type="match status" value="1"/>
</dbReference>
<evidence type="ECO:0000256" key="2">
    <source>
        <dbReference type="ARBA" id="ARBA00022448"/>
    </source>
</evidence>
<dbReference type="GO" id="GO:0042301">
    <property type="term" value="F:phosphate ion binding"/>
    <property type="evidence" value="ECO:0007669"/>
    <property type="project" value="InterPro"/>
</dbReference>
<evidence type="ECO:0000256" key="3">
    <source>
        <dbReference type="ARBA" id="ARBA00022592"/>
    </source>
</evidence>
<dbReference type="GO" id="GO:0043190">
    <property type="term" value="C:ATP-binding cassette (ABC) transporter complex"/>
    <property type="evidence" value="ECO:0007669"/>
    <property type="project" value="InterPro"/>
</dbReference>
<evidence type="ECO:0000256" key="1">
    <source>
        <dbReference type="ARBA" id="ARBA00008725"/>
    </source>
</evidence>
<keyword evidence="3 4" id="KW-0592">Phosphate transport</keyword>
<dbReference type="InterPro" id="IPR005673">
    <property type="entry name" value="ABC_phos-bd_PstS"/>
</dbReference>
<dbReference type="CDD" id="cd13565">
    <property type="entry name" value="PBP2_PstS"/>
    <property type="match status" value="1"/>
</dbReference>
<evidence type="ECO:0000313" key="7">
    <source>
        <dbReference type="EMBL" id="RED76049.1"/>
    </source>
</evidence>
<gene>
    <name evidence="7" type="ORF">DFP98_113109</name>
</gene>
<comment type="caution">
    <text evidence="7">The sequence shown here is derived from an EMBL/GenBank/DDBJ whole genome shotgun (WGS) entry which is preliminary data.</text>
</comment>
<dbReference type="Proteomes" id="UP000256977">
    <property type="component" value="Unassembled WGS sequence"/>
</dbReference>
<dbReference type="InterPro" id="IPR050962">
    <property type="entry name" value="Phosphate-bind_PstS"/>
</dbReference>
<keyword evidence="8" id="KW-1185">Reference proteome</keyword>
<feature type="chain" id="PRO_5039235097" description="Phosphate-binding protein" evidence="5">
    <location>
        <begin position="23"/>
        <end position="358"/>
    </location>
</feature>
<evidence type="ECO:0000259" key="6">
    <source>
        <dbReference type="Pfam" id="PF12849"/>
    </source>
</evidence>
<dbReference type="Gene3D" id="3.40.190.10">
    <property type="entry name" value="Periplasmic binding protein-like II"/>
    <property type="match status" value="2"/>
</dbReference>
<proteinExistence type="inferred from homology"/>
<evidence type="ECO:0000256" key="5">
    <source>
        <dbReference type="SAM" id="SignalP"/>
    </source>
</evidence>
<keyword evidence="5" id="KW-0732">Signal</keyword>
<name>A0A3D9JQI3_9BACL</name>
<dbReference type="Pfam" id="PF12849">
    <property type="entry name" value="PBP_like_2"/>
    <property type="match status" value="1"/>
</dbReference>
<dbReference type="GO" id="GO:0035435">
    <property type="term" value="P:phosphate ion transmembrane transport"/>
    <property type="evidence" value="ECO:0007669"/>
    <property type="project" value="InterPro"/>
</dbReference>
<dbReference type="PANTHER" id="PTHR42996">
    <property type="entry name" value="PHOSPHATE-BINDING PROTEIN PSTS"/>
    <property type="match status" value="1"/>
</dbReference>
<reference evidence="7 8" key="1">
    <citation type="submission" date="2018-07" db="EMBL/GenBank/DDBJ databases">
        <title>Genomic Encyclopedia of Type Strains, Phase III (KMG-III): the genomes of soil and plant-associated and newly described type strains.</title>
        <authorList>
            <person name="Whitman W."/>
        </authorList>
    </citation>
    <scope>NUCLEOTIDE SEQUENCE [LARGE SCALE GENOMIC DNA]</scope>
    <source>
        <strain evidence="7 8">CECT 7287</strain>
    </source>
</reference>
<dbReference type="AlphaFoldDB" id="A0A3D9JQI3"/>
<dbReference type="SUPFAM" id="SSF53850">
    <property type="entry name" value="Periplasmic binding protein-like II"/>
    <property type="match status" value="1"/>
</dbReference>
<organism evidence="7 8">
    <name type="scientific">Cohnella phaseoli</name>
    <dbReference type="NCBI Taxonomy" id="456490"/>
    <lineage>
        <taxon>Bacteria</taxon>
        <taxon>Bacillati</taxon>
        <taxon>Bacillota</taxon>
        <taxon>Bacilli</taxon>
        <taxon>Bacillales</taxon>
        <taxon>Paenibacillaceae</taxon>
        <taxon>Cohnella</taxon>
    </lineage>
</organism>
<accession>A0A3D9JQI3</accession>
<evidence type="ECO:0000256" key="4">
    <source>
        <dbReference type="PIRNR" id="PIRNR002756"/>
    </source>
</evidence>
<sequence length="358" mass="38712">MKKTGKWLTLSALIIVIGALTACSSSKNGNEASTNDKSGSKKEIMITSAGSTFINPLFSKMFSEYNKLHPEIKVNYQSIGSGGGIKQLTEGTIDFAASDAYMSDEEIAAVKDGVIHIPVTVGAEAIIYNVDGVENGLKLTQETLADIYLGKISKWNDPKLKMDNPDLNLPDLDITPVYRSDGSGTTAIFTDYLSTVSAEWKEKVGQGKSVPFPVGVGGKGNEGVAGQVKQTPGSIGYTELAYAENNKIHYAQIRNKDGNFVYPSLEAATIAAESAAQNMPEDTRVSIVEKDGANAYGIVGITWALLNVNYADSEKKQVITELLEWVYRDGQQYSEPLQYAKIPEAIAKLNDSNMEKIK</sequence>
<dbReference type="EMBL" id="QRDZ01000013">
    <property type="protein sequence ID" value="RED76049.1"/>
    <property type="molecule type" value="Genomic_DNA"/>
</dbReference>
<comment type="similarity">
    <text evidence="1 4">Belongs to the PstS family.</text>
</comment>
<dbReference type="PANTHER" id="PTHR42996:SF1">
    <property type="entry name" value="PHOSPHATE-BINDING PROTEIN PSTS"/>
    <property type="match status" value="1"/>
</dbReference>
<evidence type="ECO:0000313" key="8">
    <source>
        <dbReference type="Proteomes" id="UP000256977"/>
    </source>
</evidence>
<feature type="signal peptide" evidence="5">
    <location>
        <begin position="1"/>
        <end position="22"/>
    </location>
</feature>